<evidence type="ECO:0000256" key="1">
    <source>
        <dbReference type="SAM" id="MobiDB-lite"/>
    </source>
</evidence>
<feature type="region of interest" description="Disordered" evidence="1">
    <location>
        <begin position="42"/>
        <end position="104"/>
    </location>
</feature>
<dbReference type="EMBL" id="JAHDVG010000473">
    <property type="protein sequence ID" value="KAH1178700.1"/>
    <property type="molecule type" value="Genomic_DNA"/>
</dbReference>
<dbReference type="AlphaFoldDB" id="A0A9D3XGM7"/>
<sequence length="104" mass="11071">MDGRTQAPLAEQPVRLKAQWVGGQEQAPWGGRLGLLCKGEKTKAGKRASHYPAGQTGVGWDPALGPSGQGPRPSLYGSGGPAWTEQGRPQAGLREWQHLDLVPH</sequence>
<gene>
    <name evidence="2" type="ORF">KIL84_000031</name>
</gene>
<reference evidence="2" key="1">
    <citation type="submission" date="2021-09" db="EMBL/GenBank/DDBJ databases">
        <title>The genome of Mauremys mutica provides insights into the evolution of semi-aquatic lifestyle.</title>
        <authorList>
            <person name="Gong S."/>
            <person name="Gao Y."/>
        </authorList>
    </citation>
    <scope>NUCLEOTIDE SEQUENCE</scope>
    <source>
        <strain evidence="2">MM-2020</strain>
        <tissue evidence="2">Muscle</tissue>
    </source>
</reference>
<protein>
    <submittedName>
        <fullName evidence="2">Uncharacterized protein</fullName>
    </submittedName>
</protein>
<keyword evidence="3" id="KW-1185">Reference proteome</keyword>
<evidence type="ECO:0000313" key="2">
    <source>
        <dbReference type="EMBL" id="KAH1178700.1"/>
    </source>
</evidence>
<proteinExistence type="predicted"/>
<dbReference type="Proteomes" id="UP000827986">
    <property type="component" value="Unassembled WGS sequence"/>
</dbReference>
<name>A0A9D3XGM7_9SAUR</name>
<feature type="compositionally biased region" description="Basic and acidic residues" evidence="1">
    <location>
        <begin position="95"/>
        <end position="104"/>
    </location>
</feature>
<accession>A0A9D3XGM7</accession>
<comment type="caution">
    <text evidence="2">The sequence shown here is derived from an EMBL/GenBank/DDBJ whole genome shotgun (WGS) entry which is preliminary data.</text>
</comment>
<evidence type="ECO:0000313" key="3">
    <source>
        <dbReference type="Proteomes" id="UP000827986"/>
    </source>
</evidence>
<organism evidence="2 3">
    <name type="scientific">Mauremys mutica</name>
    <name type="common">yellowpond turtle</name>
    <dbReference type="NCBI Taxonomy" id="74926"/>
    <lineage>
        <taxon>Eukaryota</taxon>
        <taxon>Metazoa</taxon>
        <taxon>Chordata</taxon>
        <taxon>Craniata</taxon>
        <taxon>Vertebrata</taxon>
        <taxon>Euteleostomi</taxon>
        <taxon>Archelosauria</taxon>
        <taxon>Testudinata</taxon>
        <taxon>Testudines</taxon>
        <taxon>Cryptodira</taxon>
        <taxon>Durocryptodira</taxon>
        <taxon>Testudinoidea</taxon>
        <taxon>Geoemydidae</taxon>
        <taxon>Geoemydinae</taxon>
        <taxon>Mauremys</taxon>
    </lineage>
</organism>